<evidence type="ECO:0000256" key="4">
    <source>
        <dbReference type="ARBA" id="ARBA00022475"/>
    </source>
</evidence>
<evidence type="ECO:0000256" key="3">
    <source>
        <dbReference type="ARBA" id="ARBA00022448"/>
    </source>
</evidence>
<comment type="subcellular location">
    <subcellularLocation>
        <location evidence="1">Cell membrane</location>
        <topology evidence="1">Multi-pass membrane protein</topology>
    </subcellularLocation>
</comment>
<feature type="transmembrane region" description="Helical" evidence="8">
    <location>
        <begin position="74"/>
        <end position="96"/>
    </location>
</feature>
<feature type="transmembrane region" description="Helical" evidence="8">
    <location>
        <begin position="268"/>
        <end position="296"/>
    </location>
</feature>
<keyword evidence="5 8" id="KW-0812">Transmembrane</keyword>
<proteinExistence type="inferred from homology"/>
<dbReference type="AlphaFoldDB" id="S1NPK2"/>
<dbReference type="PANTHER" id="PTHR21716:SF53">
    <property type="entry name" value="PERMEASE PERM-RELATED"/>
    <property type="match status" value="1"/>
</dbReference>
<sequence>MFEKIRQSRLLFWSVELLVLATLAFVLTKVSFLFHPIGTFFSTLFAPILISGFLYYMLNPLIELLTKKFHLKRIFAVIIVFLLLIAIIALVFMTVLPNLIKQLSQLAASIPSLIQQIEDFIRELAKSPTFKHFDINQELAKWDLSYGTIIQKFMSGLANSLGSVFSTLTSAIVLIITVPFILFYMMKDGPKVLPGILKFVPEKRKDQVANLCKEMNRTLASYISGQMIECLFVGTFTFLGYLLFGIDYAFLLGVIAGLTNLVPYLGPYLGLMPAIFVTIFTNPIQSLICCGVVLVVQQIDSNIIYPNVIGKSLSIHPLTIIFILLVAGNLAGLLGIFLGVPLYAIAKTVIAFIYRMIKEA</sequence>
<keyword evidence="7 8" id="KW-0472">Membrane</keyword>
<feature type="transmembrane region" description="Helical" evidence="8">
    <location>
        <begin position="164"/>
        <end position="184"/>
    </location>
</feature>
<keyword evidence="10" id="KW-1185">Reference proteome</keyword>
<accession>S1NPK2</accession>
<dbReference type="PATRIC" id="fig|1121865.3.peg.875"/>
<evidence type="ECO:0000313" key="10">
    <source>
        <dbReference type="Proteomes" id="UP000014113"/>
    </source>
</evidence>
<dbReference type="eggNOG" id="COG0628">
    <property type="taxonomic scope" value="Bacteria"/>
</dbReference>
<dbReference type="GO" id="GO:0005886">
    <property type="term" value="C:plasma membrane"/>
    <property type="evidence" value="ECO:0007669"/>
    <property type="project" value="UniProtKB-SubCell"/>
</dbReference>
<dbReference type="OrthoDB" id="9793390at2"/>
<dbReference type="EMBL" id="ASWJ01000002">
    <property type="protein sequence ID" value="EOW87653.1"/>
    <property type="molecule type" value="Genomic_DNA"/>
</dbReference>
<dbReference type="STRING" id="1121865.OMW_00888"/>
<feature type="transmembrane region" description="Helical" evidence="8">
    <location>
        <begin position="333"/>
        <end position="354"/>
    </location>
</feature>
<keyword evidence="4" id="KW-1003">Cell membrane</keyword>
<comment type="caution">
    <text evidence="9">The sequence shown here is derived from an EMBL/GenBank/DDBJ whole genome shotgun (WGS) entry which is preliminary data.</text>
</comment>
<comment type="similarity">
    <text evidence="2">Belongs to the autoinducer-2 exporter (AI-2E) (TC 2.A.86) family.</text>
</comment>
<dbReference type="PANTHER" id="PTHR21716">
    <property type="entry name" value="TRANSMEMBRANE PROTEIN"/>
    <property type="match status" value="1"/>
</dbReference>
<keyword evidence="6 8" id="KW-1133">Transmembrane helix</keyword>
<protein>
    <submittedName>
        <fullName evidence="9">Permease</fullName>
    </submittedName>
</protein>
<feature type="transmembrane region" description="Helical" evidence="8">
    <location>
        <begin position="308"/>
        <end position="327"/>
    </location>
</feature>
<dbReference type="RefSeq" id="WP_016183050.1">
    <property type="nucleotide sequence ID" value="NZ_JXKI01000009.1"/>
</dbReference>
<evidence type="ECO:0000256" key="2">
    <source>
        <dbReference type="ARBA" id="ARBA00009773"/>
    </source>
</evidence>
<keyword evidence="3" id="KW-0813">Transport</keyword>
<evidence type="ECO:0000256" key="8">
    <source>
        <dbReference type="SAM" id="Phobius"/>
    </source>
</evidence>
<evidence type="ECO:0000256" key="6">
    <source>
        <dbReference type="ARBA" id="ARBA00022989"/>
    </source>
</evidence>
<dbReference type="Proteomes" id="UP000014113">
    <property type="component" value="Unassembled WGS sequence"/>
</dbReference>
<feature type="transmembrane region" description="Helical" evidence="8">
    <location>
        <begin position="12"/>
        <end position="34"/>
    </location>
</feature>
<dbReference type="Pfam" id="PF01594">
    <property type="entry name" value="AI-2E_transport"/>
    <property type="match status" value="1"/>
</dbReference>
<feature type="transmembrane region" description="Helical" evidence="8">
    <location>
        <begin position="231"/>
        <end position="256"/>
    </location>
</feature>
<dbReference type="InterPro" id="IPR002549">
    <property type="entry name" value="AI-2E-like"/>
</dbReference>
<reference evidence="9 10" key="1">
    <citation type="submission" date="2013-03" db="EMBL/GenBank/DDBJ databases">
        <title>The Genome Sequence of Enterococcus columbae ATCC_51263 (PacBio/Illumina hybrid assembly).</title>
        <authorList>
            <consortium name="The Broad Institute Genomics Platform"/>
            <consortium name="The Broad Institute Genome Sequencing Center for Infectious Disease"/>
            <person name="Earl A."/>
            <person name="Russ C."/>
            <person name="Gilmore M."/>
            <person name="Surin D."/>
            <person name="Walker B."/>
            <person name="Young S."/>
            <person name="Zeng Q."/>
            <person name="Gargeya S."/>
            <person name="Fitzgerald M."/>
            <person name="Haas B."/>
            <person name="Abouelleil A."/>
            <person name="Allen A.W."/>
            <person name="Alvarado L."/>
            <person name="Arachchi H.M."/>
            <person name="Berlin A.M."/>
            <person name="Chapman S.B."/>
            <person name="Gainer-Dewar J."/>
            <person name="Goldberg J."/>
            <person name="Griggs A."/>
            <person name="Gujja S."/>
            <person name="Hansen M."/>
            <person name="Howarth C."/>
            <person name="Imamovic A."/>
            <person name="Ireland A."/>
            <person name="Larimer J."/>
            <person name="McCowan C."/>
            <person name="Murphy C."/>
            <person name="Pearson M."/>
            <person name="Poon T.W."/>
            <person name="Priest M."/>
            <person name="Roberts A."/>
            <person name="Saif S."/>
            <person name="Shea T."/>
            <person name="Sisk P."/>
            <person name="Sykes S."/>
            <person name="Wortman J."/>
            <person name="Nusbaum C."/>
            <person name="Birren B."/>
        </authorList>
    </citation>
    <scope>NUCLEOTIDE SEQUENCE [LARGE SCALE GENOMIC DNA]</scope>
    <source>
        <strain evidence="9 10">ATCC 51263</strain>
    </source>
</reference>
<feature type="transmembrane region" description="Helical" evidence="8">
    <location>
        <begin position="40"/>
        <end position="62"/>
    </location>
</feature>
<evidence type="ECO:0000313" key="9">
    <source>
        <dbReference type="EMBL" id="EOW87653.1"/>
    </source>
</evidence>
<evidence type="ECO:0000256" key="5">
    <source>
        <dbReference type="ARBA" id="ARBA00022692"/>
    </source>
</evidence>
<name>S1NPK2_9ENTE</name>
<evidence type="ECO:0000256" key="7">
    <source>
        <dbReference type="ARBA" id="ARBA00023136"/>
    </source>
</evidence>
<gene>
    <name evidence="9" type="ORF">I568_00318</name>
</gene>
<organism evidence="9 10">
    <name type="scientific">Enterococcus columbae DSM 7374 = ATCC 51263</name>
    <dbReference type="NCBI Taxonomy" id="1121865"/>
    <lineage>
        <taxon>Bacteria</taxon>
        <taxon>Bacillati</taxon>
        <taxon>Bacillota</taxon>
        <taxon>Bacilli</taxon>
        <taxon>Lactobacillales</taxon>
        <taxon>Enterococcaceae</taxon>
        <taxon>Enterococcus</taxon>
    </lineage>
</organism>
<evidence type="ECO:0000256" key="1">
    <source>
        <dbReference type="ARBA" id="ARBA00004651"/>
    </source>
</evidence>
<dbReference type="GO" id="GO:0055085">
    <property type="term" value="P:transmembrane transport"/>
    <property type="evidence" value="ECO:0007669"/>
    <property type="project" value="TreeGrafter"/>
</dbReference>